<proteinExistence type="predicted"/>
<keyword evidence="4" id="KW-1185">Reference proteome</keyword>
<dbReference type="SUPFAM" id="SSF56935">
    <property type="entry name" value="Porins"/>
    <property type="match status" value="1"/>
</dbReference>
<dbReference type="InterPro" id="IPR023614">
    <property type="entry name" value="Porin_dom_sf"/>
</dbReference>
<evidence type="ECO:0000313" key="4">
    <source>
        <dbReference type="Proteomes" id="UP000023430"/>
    </source>
</evidence>
<reference evidence="3 4" key="1">
    <citation type="submission" date="2014-01" db="EMBL/GenBank/DDBJ databases">
        <title>Roseivivax isoporae LMG 25204 Genome Sequencing.</title>
        <authorList>
            <person name="Lai Q."/>
            <person name="Li G."/>
            <person name="Shao Z."/>
        </authorList>
    </citation>
    <scope>NUCLEOTIDE SEQUENCE [LARGE SCALE GENOMIC DNA]</scope>
    <source>
        <strain evidence="3 4">LMG 25204</strain>
    </source>
</reference>
<dbReference type="InterPro" id="IPR033900">
    <property type="entry name" value="Gram_neg_porin_domain"/>
</dbReference>
<dbReference type="STRING" id="1449351.RISW2_20365"/>
<gene>
    <name evidence="3" type="ORF">RISW2_20365</name>
</gene>
<evidence type="ECO:0000259" key="2">
    <source>
        <dbReference type="Pfam" id="PF13609"/>
    </source>
</evidence>
<evidence type="ECO:0000256" key="1">
    <source>
        <dbReference type="SAM" id="SignalP"/>
    </source>
</evidence>
<dbReference type="Pfam" id="PF13609">
    <property type="entry name" value="Porin_4"/>
    <property type="match status" value="1"/>
</dbReference>
<feature type="chain" id="PRO_5004978085" evidence="1">
    <location>
        <begin position="21"/>
        <end position="379"/>
    </location>
</feature>
<name>X7FB49_9RHOB</name>
<dbReference type="eggNOG" id="COG3203">
    <property type="taxonomic scope" value="Bacteria"/>
</dbReference>
<sequence>MKKLLFASTALVASAGIASAQDLGVALTGMAEMGIYKPAGAFGFDANGDVDFGDSDTQFFTDIDVTFTMTGEADNGLSFGASIDIDEAGNGQPFESPNTQGGETIFVSFGGATLTMGDTDGAMDAALPEMGLAGGSLNDDETAHIGFNDGDGYSLYELLDTLGTINGGFDSGLSLDGNGDGQIARFDYAYSSFVFSLSMEQAEDGADDYLAGNNIGVTAGFDANPIYGVGVAYAGEFSGVSIDAGIAYQTQEDVADTYGLAVAAGFASGLSVGATYAQSDVADEWEDNIALQVPGFAIDNTITHWGLGVGYSMNNIAVGLNYGEYSNDDFEASGYGLAATYDLGGGLSLRGGYSNNTLELDGAGEDDYDTFSLGLRMNF</sequence>
<dbReference type="EMBL" id="JAME01000006">
    <property type="protein sequence ID" value="ETX30000.1"/>
    <property type="molecule type" value="Genomic_DNA"/>
</dbReference>
<keyword evidence="1" id="KW-0732">Signal</keyword>
<dbReference type="Proteomes" id="UP000023430">
    <property type="component" value="Unassembled WGS sequence"/>
</dbReference>
<feature type="signal peptide" evidence="1">
    <location>
        <begin position="1"/>
        <end position="20"/>
    </location>
</feature>
<dbReference type="RefSeq" id="WP_043767841.1">
    <property type="nucleotide sequence ID" value="NZ_JAME01000006.1"/>
</dbReference>
<dbReference type="AlphaFoldDB" id="X7FB49"/>
<dbReference type="GO" id="GO:0015288">
    <property type="term" value="F:porin activity"/>
    <property type="evidence" value="ECO:0007669"/>
    <property type="project" value="InterPro"/>
</dbReference>
<dbReference type="GO" id="GO:0016020">
    <property type="term" value="C:membrane"/>
    <property type="evidence" value="ECO:0007669"/>
    <property type="project" value="InterPro"/>
</dbReference>
<dbReference type="OrthoDB" id="7326315at2"/>
<evidence type="ECO:0000313" key="3">
    <source>
        <dbReference type="EMBL" id="ETX30000.1"/>
    </source>
</evidence>
<protein>
    <submittedName>
        <fullName evidence="3">Porin</fullName>
    </submittedName>
</protein>
<feature type="domain" description="Porin" evidence="2">
    <location>
        <begin position="7"/>
        <end position="356"/>
    </location>
</feature>
<accession>X7FB49</accession>
<organism evidence="3 4">
    <name type="scientific">Roseivivax isoporae LMG 25204</name>
    <dbReference type="NCBI Taxonomy" id="1449351"/>
    <lineage>
        <taxon>Bacteria</taxon>
        <taxon>Pseudomonadati</taxon>
        <taxon>Pseudomonadota</taxon>
        <taxon>Alphaproteobacteria</taxon>
        <taxon>Rhodobacterales</taxon>
        <taxon>Roseobacteraceae</taxon>
        <taxon>Roseivivax</taxon>
    </lineage>
</organism>
<dbReference type="Gene3D" id="2.40.160.10">
    <property type="entry name" value="Porin"/>
    <property type="match status" value="1"/>
</dbReference>
<comment type="caution">
    <text evidence="3">The sequence shown here is derived from an EMBL/GenBank/DDBJ whole genome shotgun (WGS) entry which is preliminary data.</text>
</comment>